<dbReference type="InterPro" id="IPR024079">
    <property type="entry name" value="MetalloPept_cat_dom_sf"/>
</dbReference>
<feature type="domain" description="Peptidase M3A/M3B catalytic" evidence="8">
    <location>
        <begin position="205"/>
        <end position="644"/>
    </location>
</feature>
<comment type="cofactor">
    <cofactor evidence="7">
        <name>Zn(2+)</name>
        <dbReference type="ChEBI" id="CHEBI:29105"/>
    </cofactor>
    <text evidence="7">Binds 1 zinc ion.</text>
</comment>
<comment type="similarity">
    <text evidence="1 7">Belongs to the peptidase M3 family.</text>
</comment>
<organism evidence="9 10">
    <name type="scientific">Blepharisma stoltei</name>
    <dbReference type="NCBI Taxonomy" id="1481888"/>
    <lineage>
        <taxon>Eukaryota</taxon>
        <taxon>Sar</taxon>
        <taxon>Alveolata</taxon>
        <taxon>Ciliophora</taxon>
        <taxon>Postciliodesmatophora</taxon>
        <taxon>Heterotrichea</taxon>
        <taxon>Heterotrichida</taxon>
        <taxon>Blepharismidae</taxon>
        <taxon>Blepharisma</taxon>
    </lineage>
</organism>
<dbReference type="Gene3D" id="3.40.390.10">
    <property type="entry name" value="Collagenase (Catalytic Domain)"/>
    <property type="match status" value="1"/>
</dbReference>
<dbReference type="EMBL" id="CAJZBQ010000019">
    <property type="protein sequence ID" value="CAG9317921.1"/>
    <property type="molecule type" value="Genomic_DNA"/>
</dbReference>
<dbReference type="InterPro" id="IPR001567">
    <property type="entry name" value="Pept_M3A_M3B_dom"/>
</dbReference>
<keyword evidence="10" id="KW-1185">Reference proteome</keyword>
<keyword evidence="2 7" id="KW-0645">Protease</keyword>
<evidence type="ECO:0000256" key="6">
    <source>
        <dbReference type="ARBA" id="ARBA00023049"/>
    </source>
</evidence>
<evidence type="ECO:0000313" key="10">
    <source>
        <dbReference type="Proteomes" id="UP001162131"/>
    </source>
</evidence>
<evidence type="ECO:0000259" key="8">
    <source>
        <dbReference type="Pfam" id="PF01432"/>
    </source>
</evidence>
<evidence type="ECO:0000256" key="4">
    <source>
        <dbReference type="ARBA" id="ARBA00022801"/>
    </source>
</evidence>
<dbReference type="GO" id="GO:0005739">
    <property type="term" value="C:mitochondrion"/>
    <property type="evidence" value="ECO:0007669"/>
    <property type="project" value="TreeGrafter"/>
</dbReference>
<dbReference type="GO" id="GO:0004222">
    <property type="term" value="F:metalloendopeptidase activity"/>
    <property type="evidence" value="ECO:0007669"/>
    <property type="project" value="InterPro"/>
</dbReference>
<keyword evidence="6 7" id="KW-0482">Metalloprotease</keyword>
<name>A0AAU9JB31_9CILI</name>
<dbReference type="Proteomes" id="UP001162131">
    <property type="component" value="Unassembled WGS sequence"/>
</dbReference>
<keyword evidence="3 7" id="KW-0479">Metal-binding</keyword>
<accession>A0AAU9JB31</accession>
<dbReference type="GO" id="GO:0006518">
    <property type="term" value="P:peptide metabolic process"/>
    <property type="evidence" value="ECO:0007669"/>
    <property type="project" value="TreeGrafter"/>
</dbReference>
<dbReference type="AlphaFoldDB" id="A0AAU9JB31"/>
<sequence>MGKFGLPYLKAASDLLFLFQQNSHEIQRLQSLIKSRPPCLEQLYDLDEISNLSSLTGDISQAISDLFPHESWKEASDTVTNQMFILFDDLNKDHGLYTSLLSLKNSFLFPSLTQSQQLFAISLLKEFEKEGTHLTDSIVKDHSLNILKLQSQYLNNIDFSKAKLLFAFEEIESIPMSLIPERLGDKYDDLIEVEYDKEDLLSIVNHSESPKIRERAWKASGNVNISNKAVLKSLISERKQLANSLGFENFAEYSMQYKMFSGNVKELIENLVACHGYLEPKLKNEYDIILDRKALNEQISRKNPVKLEGWDISYYSQRYIDEIKTQKLKNFTKHYNDENFFTFFNIFEGIKELCSSLFGISIEICMANTDEAWSNDIVKLAFSKNGSLIGYLYMDLFQRNNKANRGASNYNIVCPKKVSINSNEHQIPISVLSCNFSRPAFSKESLYVTLDDFKNQGITYNNLIELFHELGHSIHSLVSQSEFQAFSGTRVPLDLAEIPSHIFEKFVTDYNYVSRWALHKLNNEKIPNELFLYMTDSIYIFKALKNHIQLSFSLFDLLIHSEENIDAALQKFNGFFETKEFGGDWYCNLHHLAEYGSSYYTYVLDNALSAVIWETAFKKSAINAEAGNLLYKHLLIKGGSEPGKTQIGNILSPYMVSQEGVTNINDIDPFLIMQHWYRTHFKDHELVILEDLRAKY</sequence>
<dbReference type="GO" id="GO:0046872">
    <property type="term" value="F:metal ion binding"/>
    <property type="evidence" value="ECO:0007669"/>
    <property type="project" value="UniProtKB-UniRule"/>
</dbReference>
<gene>
    <name evidence="9" type="ORF">BSTOLATCC_MIC20226</name>
</gene>
<evidence type="ECO:0000256" key="3">
    <source>
        <dbReference type="ARBA" id="ARBA00022723"/>
    </source>
</evidence>
<dbReference type="PANTHER" id="PTHR11804:SF79">
    <property type="entry name" value="MITOCHONDRIAL INTERMEDIATE PEPTIDASE"/>
    <property type="match status" value="1"/>
</dbReference>
<comment type="caution">
    <text evidence="9">The sequence shown here is derived from an EMBL/GenBank/DDBJ whole genome shotgun (WGS) entry which is preliminary data.</text>
</comment>
<dbReference type="InterPro" id="IPR024077">
    <property type="entry name" value="Neurolysin/TOP_dom2"/>
</dbReference>
<keyword evidence="5 7" id="KW-0862">Zinc</keyword>
<protein>
    <recommendedName>
        <fullName evidence="8">Peptidase M3A/M3B catalytic domain-containing protein</fullName>
    </recommendedName>
</protein>
<evidence type="ECO:0000256" key="7">
    <source>
        <dbReference type="RuleBase" id="RU003435"/>
    </source>
</evidence>
<dbReference type="InterPro" id="IPR045090">
    <property type="entry name" value="Pept_M3A_M3B"/>
</dbReference>
<evidence type="ECO:0000313" key="9">
    <source>
        <dbReference type="EMBL" id="CAG9317921.1"/>
    </source>
</evidence>
<reference evidence="9" key="1">
    <citation type="submission" date="2021-09" db="EMBL/GenBank/DDBJ databases">
        <authorList>
            <consortium name="AG Swart"/>
            <person name="Singh M."/>
            <person name="Singh A."/>
            <person name="Seah K."/>
            <person name="Emmerich C."/>
        </authorList>
    </citation>
    <scope>NUCLEOTIDE SEQUENCE</scope>
    <source>
        <strain evidence="9">ATCC30299</strain>
    </source>
</reference>
<dbReference type="PANTHER" id="PTHR11804">
    <property type="entry name" value="PROTEASE M3 THIMET OLIGOPEPTIDASE-RELATED"/>
    <property type="match status" value="1"/>
</dbReference>
<keyword evidence="4 7" id="KW-0378">Hydrolase</keyword>
<evidence type="ECO:0000256" key="5">
    <source>
        <dbReference type="ARBA" id="ARBA00022833"/>
    </source>
</evidence>
<dbReference type="Pfam" id="PF01432">
    <property type="entry name" value="Peptidase_M3"/>
    <property type="match status" value="1"/>
</dbReference>
<dbReference type="Gene3D" id="1.10.1370.10">
    <property type="entry name" value="Neurolysin, domain 3"/>
    <property type="match status" value="1"/>
</dbReference>
<dbReference type="GO" id="GO:0006508">
    <property type="term" value="P:proteolysis"/>
    <property type="evidence" value="ECO:0007669"/>
    <property type="project" value="UniProtKB-KW"/>
</dbReference>
<evidence type="ECO:0000256" key="1">
    <source>
        <dbReference type="ARBA" id="ARBA00006040"/>
    </source>
</evidence>
<evidence type="ECO:0000256" key="2">
    <source>
        <dbReference type="ARBA" id="ARBA00022670"/>
    </source>
</evidence>
<proteinExistence type="inferred from homology"/>
<dbReference type="SUPFAM" id="SSF55486">
    <property type="entry name" value="Metalloproteases ('zincins'), catalytic domain"/>
    <property type="match status" value="1"/>
</dbReference>